<evidence type="ECO:0000256" key="8">
    <source>
        <dbReference type="ARBA" id="ARBA00023136"/>
    </source>
</evidence>
<feature type="compositionally biased region" description="Basic and acidic residues" evidence="9">
    <location>
        <begin position="932"/>
        <end position="961"/>
    </location>
</feature>
<dbReference type="AlphaFoldDB" id="A0A6A6JB97"/>
<feature type="compositionally biased region" description="Gly residues" evidence="9">
    <location>
        <begin position="1104"/>
        <end position="1113"/>
    </location>
</feature>
<feature type="compositionally biased region" description="Low complexity" evidence="9">
    <location>
        <begin position="1094"/>
        <end position="1103"/>
    </location>
</feature>
<dbReference type="GO" id="GO:0008289">
    <property type="term" value="F:lipid binding"/>
    <property type="evidence" value="ECO:0007669"/>
    <property type="project" value="UniProtKB-KW"/>
</dbReference>
<name>A0A6A6JB97_WESOR</name>
<feature type="compositionally biased region" description="Low complexity" evidence="9">
    <location>
        <begin position="514"/>
        <end position="526"/>
    </location>
</feature>
<keyword evidence="4" id="KW-0256">Endoplasmic reticulum</keyword>
<evidence type="ECO:0000256" key="1">
    <source>
        <dbReference type="ARBA" id="ARBA00004586"/>
    </source>
</evidence>
<keyword evidence="3 10" id="KW-0812">Transmembrane</keyword>
<dbReference type="PANTHER" id="PTHR13466">
    <property type="entry name" value="TEX2 PROTEIN-RELATED"/>
    <property type="match status" value="1"/>
</dbReference>
<sequence>MSGWKALLAAYLLGGITFIPLVLGLVFLHAYATLPVHNSIAEDQEKVQGNGNGVSEKDKSQGTSSSSSIDGDASIFDALPPELKSRTARTHVPDVAAGYFAVCREYVPGGMNGKPPERTTPAGAVVAAESPSVYQAMYRSIFERGKSMSPTLDVGNGTGGGGKGKRGRNVFYVVLRLGILMLYDDSEQLEVRHVISLAHYDVDIYSGGDKIPEGELWIKRNCIRLTHRSQGDKLPSDAKPYFLFSDNCSDKEDFYHAMLQSQDHRNDIPRSPPRPLKFDTTDLVRLVQQLHASEEYLHTRWINALIGRVFLAMYKTEQVEQFIWNKITKKISRVPKPALISKIDLQKVDMGNLPPFITNPKLRELTMDGDLTVEADVSYKGNFQVEISAVARIELGSRFKNRDFTTTLGLAATLKKLEGHVLLRVKPPPSNRLWITFETAPKMELALEPIWGSRQITYGPILRAMESRLREVVGETLVLPNWDDFPFKDTELSEFRGGIWTSDRKKEREKEQGKAAATATKPAPEAGEGDGEAENRLREMEYGSEDEAEGQISNLPTSRLESKPTSSTATVSSLELADVQTPMSSPAASMRPSVKPKAMRSSSFANAASPIVNVDAASASATKTELKERQQDAAAAMKTISLSQPGSPTDTPVGSPPQFNHMESALEKGPSVSSVKLQQIQQDHDATSVHSTRPYSSSSHSAGSQSSISQVQRENSAKSTSTMRKGKHASSASLPRNAFTPTAERRHMINQSINSAASAAKKWWNSKQQGGGGPTSPSLSNITNAIKHGPASPLPREQPSTPLSTSAPEESLHGHEHEQDGSLDTHGASASLPSGPASTTSTTTPSTIPTSTSTTTVADNTAPLGSPANPIGRGQLIPESGLLSPKPEKKGWAGVVPGAATFVGMTKRKPVVQRKAVGSQGQGPGSGQGQEEMGKGTRRDGDEGADDNEKERVQRDKENGHHHQRGPGQPSSSSTSRTSTSTSSTTTNFPSHQQHRQHGHERKASVGTAAMGMGNRKKSSSIQSLPSPSLSSAGNTGQGYARRQRRAVTESAGSGSGVGLGFGGGDGEGDGVFVVEAPRDLEVDVDGDEVHGFVGRQGSRDSGGSAGSGVGGDMRGDGEEVEGSVFTGMEGVDEVVKKE</sequence>
<dbReference type="InterPro" id="IPR001849">
    <property type="entry name" value="PH_domain"/>
</dbReference>
<gene>
    <name evidence="12" type="ORF">EI97DRAFT_435871</name>
</gene>
<keyword evidence="6" id="KW-0445">Lipid transport</keyword>
<dbReference type="OrthoDB" id="26740at2759"/>
<dbReference type="PANTHER" id="PTHR13466:SF19">
    <property type="entry name" value="NUCLEUS-VACUOLE JUNCTION PROTEIN 2"/>
    <property type="match status" value="1"/>
</dbReference>
<keyword evidence="8 10" id="KW-0472">Membrane</keyword>
<feature type="compositionally biased region" description="Low complexity" evidence="9">
    <location>
        <begin position="971"/>
        <end position="987"/>
    </location>
</feature>
<dbReference type="Pfam" id="PF15413">
    <property type="entry name" value="PH_11"/>
    <property type="match status" value="1"/>
</dbReference>
<comment type="subcellular location">
    <subcellularLocation>
        <location evidence="1">Endoplasmic reticulum membrane</location>
    </subcellularLocation>
</comment>
<evidence type="ECO:0000313" key="12">
    <source>
        <dbReference type="EMBL" id="KAF2273702.1"/>
    </source>
</evidence>
<dbReference type="InterPro" id="IPR031468">
    <property type="entry name" value="SMP_LBD"/>
</dbReference>
<dbReference type="SUPFAM" id="SSF50729">
    <property type="entry name" value="PH domain-like"/>
    <property type="match status" value="1"/>
</dbReference>
<accession>A0A6A6JB97</accession>
<organism evidence="12 13">
    <name type="scientific">Westerdykella ornata</name>
    <dbReference type="NCBI Taxonomy" id="318751"/>
    <lineage>
        <taxon>Eukaryota</taxon>
        <taxon>Fungi</taxon>
        <taxon>Dikarya</taxon>
        <taxon>Ascomycota</taxon>
        <taxon>Pezizomycotina</taxon>
        <taxon>Dothideomycetes</taxon>
        <taxon>Pleosporomycetidae</taxon>
        <taxon>Pleosporales</taxon>
        <taxon>Sporormiaceae</taxon>
        <taxon>Westerdykella</taxon>
    </lineage>
</organism>
<feature type="compositionally biased region" description="Polar residues" evidence="9">
    <location>
        <begin position="640"/>
        <end position="652"/>
    </location>
</feature>
<keyword evidence="2" id="KW-0813">Transport</keyword>
<evidence type="ECO:0000313" key="13">
    <source>
        <dbReference type="Proteomes" id="UP000800097"/>
    </source>
</evidence>
<feature type="region of interest" description="Disordered" evidence="9">
    <location>
        <begin position="502"/>
        <end position="1066"/>
    </location>
</feature>
<feature type="compositionally biased region" description="Polar residues" evidence="9">
    <location>
        <begin position="710"/>
        <end position="723"/>
    </location>
</feature>
<keyword evidence="7" id="KW-0446">Lipid-binding</keyword>
<dbReference type="GO" id="GO:0015914">
    <property type="term" value="P:phospholipid transport"/>
    <property type="evidence" value="ECO:0007669"/>
    <property type="project" value="TreeGrafter"/>
</dbReference>
<feature type="compositionally biased region" description="Low complexity" evidence="9">
    <location>
        <begin position="1020"/>
        <end position="1032"/>
    </location>
</feature>
<feature type="transmembrane region" description="Helical" evidence="10">
    <location>
        <begin position="7"/>
        <end position="32"/>
    </location>
</feature>
<dbReference type="GO" id="GO:1990456">
    <property type="term" value="P:mitochondrion-endoplasmic reticulum membrane tethering"/>
    <property type="evidence" value="ECO:0007669"/>
    <property type="project" value="TreeGrafter"/>
</dbReference>
<evidence type="ECO:0000256" key="10">
    <source>
        <dbReference type="SAM" id="Phobius"/>
    </source>
</evidence>
<feature type="compositionally biased region" description="Low complexity" evidence="9">
    <location>
        <begin position="828"/>
        <end position="863"/>
    </location>
</feature>
<evidence type="ECO:0000256" key="9">
    <source>
        <dbReference type="SAM" id="MobiDB-lite"/>
    </source>
</evidence>
<evidence type="ECO:0000256" key="3">
    <source>
        <dbReference type="ARBA" id="ARBA00022692"/>
    </source>
</evidence>
<dbReference type="PROSITE" id="PS51847">
    <property type="entry name" value="SMP"/>
    <property type="match status" value="1"/>
</dbReference>
<feature type="compositionally biased region" description="Basic and acidic residues" evidence="9">
    <location>
        <begin position="502"/>
        <end position="513"/>
    </location>
</feature>
<reference evidence="12" key="1">
    <citation type="journal article" date="2020" name="Stud. Mycol.">
        <title>101 Dothideomycetes genomes: a test case for predicting lifestyles and emergence of pathogens.</title>
        <authorList>
            <person name="Haridas S."/>
            <person name="Albert R."/>
            <person name="Binder M."/>
            <person name="Bloem J."/>
            <person name="Labutti K."/>
            <person name="Salamov A."/>
            <person name="Andreopoulos B."/>
            <person name="Baker S."/>
            <person name="Barry K."/>
            <person name="Bills G."/>
            <person name="Bluhm B."/>
            <person name="Cannon C."/>
            <person name="Castanera R."/>
            <person name="Culley D."/>
            <person name="Daum C."/>
            <person name="Ezra D."/>
            <person name="Gonzalez J."/>
            <person name="Henrissat B."/>
            <person name="Kuo A."/>
            <person name="Liang C."/>
            <person name="Lipzen A."/>
            <person name="Lutzoni F."/>
            <person name="Magnuson J."/>
            <person name="Mondo S."/>
            <person name="Nolan M."/>
            <person name="Ohm R."/>
            <person name="Pangilinan J."/>
            <person name="Park H.-J."/>
            <person name="Ramirez L."/>
            <person name="Alfaro M."/>
            <person name="Sun H."/>
            <person name="Tritt A."/>
            <person name="Yoshinaga Y."/>
            <person name="Zwiers L.-H."/>
            <person name="Turgeon B."/>
            <person name="Goodwin S."/>
            <person name="Spatafora J."/>
            <person name="Crous P."/>
            <person name="Grigoriev I."/>
        </authorList>
    </citation>
    <scope>NUCLEOTIDE SEQUENCE</scope>
    <source>
        <strain evidence="12">CBS 379.55</strain>
    </source>
</reference>
<feature type="compositionally biased region" description="Low complexity" evidence="9">
    <location>
        <begin position="61"/>
        <end position="72"/>
    </location>
</feature>
<evidence type="ECO:0000256" key="7">
    <source>
        <dbReference type="ARBA" id="ARBA00023121"/>
    </source>
</evidence>
<dbReference type="GO" id="GO:0005789">
    <property type="term" value="C:endoplasmic reticulum membrane"/>
    <property type="evidence" value="ECO:0007669"/>
    <property type="project" value="UniProtKB-SubCell"/>
</dbReference>
<dbReference type="GO" id="GO:0032865">
    <property type="term" value="C:ERMES complex"/>
    <property type="evidence" value="ECO:0007669"/>
    <property type="project" value="TreeGrafter"/>
</dbReference>
<feature type="region of interest" description="Disordered" evidence="9">
    <location>
        <begin position="47"/>
        <end position="72"/>
    </location>
</feature>
<dbReference type="Proteomes" id="UP000800097">
    <property type="component" value="Unassembled WGS sequence"/>
</dbReference>
<feature type="compositionally biased region" description="Basic and acidic residues" evidence="9">
    <location>
        <begin position="810"/>
        <end position="820"/>
    </location>
</feature>
<feature type="compositionally biased region" description="Low complexity" evidence="9">
    <location>
        <begin position="582"/>
        <end position="593"/>
    </location>
</feature>
<evidence type="ECO:0000256" key="4">
    <source>
        <dbReference type="ARBA" id="ARBA00022824"/>
    </source>
</evidence>
<feature type="compositionally biased region" description="Polar residues" evidence="9">
    <location>
        <begin position="551"/>
        <end position="573"/>
    </location>
</feature>
<protein>
    <recommendedName>
        <fullName evidence="11">SMP-LTD domain-containing protein</fullName>
    </recommendedName>
</protein>
<feature type="compositionally biased region" description="Low complexity" evidence="9">
    <location>
        <begin position="749"/>
        <end position="768"/>
    </location>
</feature>
<dbReference type="EMBL" id="ML986508">
    <property type="protein sequence ID" value="KAF2273702.1"/>
    <property type="molecule type" value="Genomic_DNA"/>
</dbReference>
<feature type="compositionally biased region" description="Polar residues" evidence="9">
    <location>
        <begin position="775"/>
        <end position="784"/>
    </location>
</feature>
<feature type="compositionally biased region" description="Low complexity" evidence="9">
    <location>
        <begin position="688"/>
        <end position="709"/>
    </location>
</feature>
<keyword evidence="5 10" id="KW-1133">Transmembrane helix</keyword>
<dbReference type="SMART" id="SM00233">
    <property type="entry name" value="PH"/>
    <property type="match status" value="1"/>
</dbReference>
<evidence type="ECO:0000259" key="11">
    <source>
        <dbReference type="PROSITE" id="PS51847"/>
    </source>
</evidence>
<feature type="compositionally biased region" description="Polar residues" evidence="9">
    <location>
        <begin position="671"/>
        <end position="681"/>
    </location>
</feature>
<proteinExistence type="predicted"/>
<dbReference type="CDD" id="cd21675">
    <property type="entry name" value="SMP_TEX2"/>
    <property type="match status" value="1"/>
</dbReference>
<dbReference type="GeneID" id="54552143"/>
<evidence type="ECO:0000256" key="2">
    <source>
        <dbReference type="ARBA" id="ARBA00022448"/>
    </source>
</evidence>
<evidence type="ECO:0000256" key="6">
    <source>
        <dbReference type="ARBA" id="ARBA00023055"/>
    </source>
</evidence>
<keyword evidence="13" id="KW-1185">Reference proteome</keyword>
<evidence type="ECO:0000256" key="5">
    <source>
        <dbReference type="ARBA" id="ARBA00022989"/>
    </source>
</evidence>
<dbReference type="RefSeq" id="XP_033651241.1">
    <property type="nucleotide sequence ID" value="XM_033798968.1"/>
</dbReference>
<feature type="compositionally biased region" description="Polar residues" evidence="9">
    <location>
        <begin position="798"/>
        <end position="808"/>
    </location>
</feature>
<feature type="domain" description="SMP-LTD" evidence="11">
    <location>
        <begin position="293"/>
        <end position="488"/>
    </location>
</feature>
<feature type="region of interest" description="Disordered" evidence="9">
    <location>
        <begin position="1091"/>
        <end position="1139"/>
    </location>
</feature>
<feature type="compositionally biased region" description="Gly residues" evidence="9">
    <location>
        <begin position="1054"/>
        <end position="1066"/>
    </location>
</feature>